<dbReference type="InterPro" id="IPR000719">
    <property type="entry name" value="Prot_kinase_dom"/>
</dbReference>
<proteinExistence type="predicted"/>
<reference evidence="7" key="1">
    <citation type="journal article" date="2020" name="Stud. Mycol.">
        <title>101 Dothideomycetes genomes: a test case for predicting lifestyles and emergence of pathogens.</title>
        <authorList>
            <person name="Haridas S."/>
            <person name="Albert R."/>
            <person name="Binder M."/>
            <person name="Bloem J."/>
            <person name="Labutti K."/>
            <person name="Salamov A."/>
            <person name="Andreopoulos B."/>
            <person name="Baker S."/>
            <person name="Barry K."/>
            <person name="Bills G."/>
            <person name="Bluhm B."/>
            <person name="Cannon C."/>
            <person name="Castanera R."/>
            <person name="Culley D."/>
            <person name="Daum C."/>
            <person name="Ezra D."/>
            <person name="Gonzalez J."/>
            <person name="Henrissat B."/>
            <person name="Kuo A."/>
            <person name="Liang C."/>
            <person name="Lipzen A."/>
            <person name="Lutzoni F."/>
            <person name="Magnuson J."/>
            <person name="Mondo S."/>
            <person name="Nolan M."/>
            <person name="Ohm R."/>
            <person name="Pangilinan J."/>
            <person name="Park H.-J."/>
            <person name="Ramirez L."/>
            <person name="Alfaro M."/>
            <person name="Sun H."/>
            <person name="Tritt A."/>
            <person name="Yoshinaga Y."/>
            <person name="Zwiers L.-H."/>
            <person name="Turgeon B."/>
            <person name="Goodwin S."/>
            <person name="Spatafora J."/>
            <person name="Crous P."/>
            <person name="Grigoriev I."/>
        </authorList>
    </citation>
    <scope>NUCLEOTIDE SEQUENCE</scope>
    <source>
        <strain evidence="7">CBS 121410</strain>
    </source>
</reference>
<feature type="compositionally biased region" description="Acidic residues" evidence="5">
    <location>
        <begin position="36"/>
        <end position="46"/>
    </location>
</feature>
<keyword evidence="1" id="KW-0808">Transferase</keyword>
<dbReference type="SUPFAM" id="SSF56112">
    <property type="entry name" value="Protein kinase-like (PK-like)"/>
    <property type="match status" value="1"/>
</dbReference>
<dbReference type="Proteomes" id="UP000799776">
    <property type="component" value="Unassembled WGS sequence"/>
</dbReference>
<keyword evidence="4" id="KW-0067">ATP-binding</keyword>
<dbReference type="GO" id="GO:0004674">
    <property type="term" value="F:protein serine/threonine kinase activity"/>
    <property type="evidence" value="ECO:0007669"/>
    <property type="project" value="TreeGrafter"/>
</dbReference>
<keyword evidence="8" id="KW-1185">Reference proteome</keyword>
<dbReference type="PANTHER" id="PTHR44329:SF288">
    <property type="entry name" value="MITOGEN-ACTIVATED PROTEIN KINASE KINASE KINASE 20"/>
    <property type="match status" value="1"/>
</dbReference>
<evidence type="ECO:0000313" key="8">
    <source>
        <dbReference type="Proteomes" id="UP000799776"/>
    </source>
</evidence>
<comment type="caution">
    <text evidence="7">The sequence shown here is derived from an EMBL/GenBank/DDBJ whole genome shotgun (WGS) entry which is preliminary data.</text>
</comment>
<dbReference type="AlphaFoldDB" id="A0A9P4LZS4"/>
<feature type="non-terminal residue" evidence="7">
    <location>
        <position position="707"/>
    </location>
</feature>
<evidence type="ECO:0000256" key="1">
    <source>
        <dbReference type="ARBA" id="ARBA00022679"/>
    </source>
</evidence>
<evidence type="ECO:0000256" key="2">
    <source>
        <dbReference type="ARBA" id="ARBA00022741"/>
    </source>
</evidence>
<dbReference type="PROSITE" id="PS50011">
    <property type="entry name" value="PROTEIN_KINASE_DOM"/>
    <property type="match status" value="1"/>
</dbReference>
<evidence type="ECO:0000256" key="3">
    <source>
        <dbReference type="ARBA" id="ARBA00022777"/>
    </source>
</evidence>
<evidence type="ECO:0000313" key="7">
    <source>
        <dbReference type="EMBL" id="KAF2091420.1"/>
    </source>
</evidence>
<sequence>MWDRLSLHKLGGWLRKDEDGEILPSDLEKSPQEVDLSLDGDEEERVGEEQSKPPQSPRRSPRKVIPGLPRPTTFRRQKSEQRDRLVPVELPPAERRAASADRRGEPNASRNISPPPDFASRSSAPDSLDQYDAPKALFDFSGSRNSLLKYGNDDVESQPDRWLPPPPDPLSMNDELPPDDYASSEVDERMLQQEMDKKWILNLSMTFRDESQREKFFVTYAEQPNKWRRVTVSCDYRNTTPESLESDLKSLHYQRDKSARIYESIRDSLPAIQFYDTVTNLKLETSDGRLHVHVTEDMNEIISYPSISAIDHLQCPVVPESSVRFESHLSGFVYKVLVDGQIYIKKEIPGPKAVEEFLYETNTLSKLQGSSSVIEFRGVIVDDAREKIVGLLINYARYGALVDMMYDLKTTRQMPWPRRERWAKQIVQGLSDIHESGFVQGDFTLSNIVIDSNDDAKIIDINRRGCPVGWEPPELAKLIESGQRIGIYIGVKSDLFQLGMVLWALAEQADEPERQERPLMVTDVDAPQYFKDIVNSCLSDDPRGRLLSTHRSDKEYIDPDTAVGREDIDQFRVSRGAAPLDNPSTGELSFADVISPTEYQAGSSGSYILPNRGRSPAGSRHLSRYSSPPRPTSSISFDDSELSNEIVSPPVGLEPRWEHVHMDGVTRLVHHGSAAFDDHDFAAQEQATVCLPTPPGETADIFTLDRP</sequence>
<accession>A0A9P4LZS4</accession>
<keyword evidence="2" id="KW-0547">Nucleotide-binding</keyword>
<dbReference type="InterPro" id="IPR051681">
    <property type="entry name" value="Ser/Thr_Kinases-Pseudokinases"/>
</dbReference>
<protein>
    <submittedName>
        <fullName evidence="7">Kinase-like protein</fullName>
    </submittedName>
</protein>
<feature type="region of interest" description="Disordered" evidence="5">
    <location>
        <begin position="601"/>
        <end position="641"/>
    </location>
</feature>
<feature type="compositionally biased region" description="Basic and acidic residues" evidence="5">
    <location>
        <begin position="77"/>
        <end position="105"/>
    </location>
</feature>
<dbReference type="GO" id="GO:0005524">
    <property type="term" value="F:ATP binding"/>
    <property type="evidence" value="ECO:0007669"/>
    <property type="project" value="UniProtKB-KW"/>
</dbReference>
<gene>
    <name evidence="7" type="ORF">K490DRAFT_32228</name>
</gene>
<evidence type="ECO:0000256" key="5">
    <source>
        <dbReference type="SAM" id="MobiDB-lite"/>
    </source>
</evidence>
<dbReference type="EMBL" id="ML978711">
    <property type="protein sequence ID" value="KAF2091420.1"/>
    <property type="molecule type" value="Genomic_DNA"/>
</dbReference>
<dbReference type="InterPro" id="IPR001245">
    <property type="entry name" value="Ser-Thr/Tyr_kinase_cat_dom"/>
</dbReference>
<feature type="region of interest" description="Disordered" evidence="5">
    <location>
        <begin position="13"/>
        <end position="130"/>
    </location>
</feature>
<dbReference type="Pfam" id="PF07714">
    <property type="entry name" value="PK_Tyr_Ser-Thr"/>
    <property type="match status" value="1"/>
</dbReference>
<dbReference type="InterPro" id="IPR011009">
    <property type="entry name" value="Kinase-like_dom_sf"/>
</dbReference>
<evidence type="ECO:0000259" key="6">
    <source>
        <dbReference type="PROSITE" id="PS50011"/>
    </source>
</evidence>
<keyword evidence="3 7" id="KW-0418">Kinase</keyword>
<dbReference type="Gene3D" id="1.10.510.10">
    <property type="entry name" value="Transferase(Phosphotransferase) domain 1"/>
    <property type="match status" value="1"/>
</dbReference>
<dbReference type="CDD" id="cd00180">
    <property type="entry name" value="PKc"/>
    <property type="match status" value="1"/>
</dbReference>
<feature type="compositionally biased region" description="Low complexity" evidence="5">
    <location>
        <begin position="624"/>
        <end position="636"/>
    </location>
</feature>
<name>A0A9P4LZS4_9PEZI</name>
<dbReference type="PANTHER" id="PTHR44329">
    <property type="entry name" value="SERINE/THREONINE-PROTEIN KINASE TNNI3K-RELATED"/>
    <property type="match status" value="1"/>
</dbReference>
<feature type="domain" description="Protein kinase" evidence="6">
    <location>
        <begin position="319"/>
        <end position="557"/>
    </location>
</feature>
<evidence type="ECO:0000256" key="4">
    <source>
        <dbReference type="ARBA" id="ARBA00022840"/>
    </source>
</evidence>
<organism evidence="7 8">
    <name type="scientific">Saccharata proteae CBS 121410</name>
    <dbReference type="NCBI Taxonomy" id="1314787"/>
    <lineage>
        <taxon>Eukaryota</taxon>
        <taxon>Fungi</taxon>
        <taxon>Dikarya</taxon>
        <taxon>Ascomycota</taxon>
        <taxon>Pezizomycotina</taxon>
        <taxon>Dothideomycetes</taxon>
        <taxon>Dothideomycetes incertae sedis</taxon>
        <taxon>Botryosphaeriales</taxon>
        <taxon>Saccharataceae</taxon>
        <taxon>Saccharata</taxon>
    </lineage>
</organism>
<feature type="region of interest" description="Disordered" evidence="5">
    <location>
        <begin position="149"/>
        <end position="183"/>
    </location>
</feature>
<dbReference type="OrthoDB" id="635774at2759"/>